<evidence type="ECO:0000313" key="3">
    <source>
        <dbReference type="EMBL" id="QGZ66660.1"/>
    </source>
</evidence>
<reference evidence="3 4" key="1">
    <citation type="submission" date="2019-12" db="EMBL/GenBank/DDBJ databases">
        <title>Paraburkholderia acidiphila 7Q-K02 sp. nov and Paraburkholderia acidisoli DHF22 sp. nov., two strains isolated from forest soil.</title>
        <authorList>
            <person name="Gao Z."/>
            <person name="Qiu L."/>
        </authorList>
    </citation>
    <scope>NUCLEOTIDE SEQUENCE [LARGE SCALE GENOMIC DNA]</scope>
    <source>
        <strain evidence="3 4">DHF22</strain>
    </source>
</reference>
<dbReference type="Pfam" id="PF02615">
    <property type="entry name" value="Ldh_2"/>
    <property type="match status" value="1"/>
</dbReference>
<dbReference type="GO" id="GO:0016491">
    <property type="term" value="F:oxidoreductase activity"/>
    <property type="evidence" value="ECO:0007669"/>
    <property type="project" value="UniProtKB-KW"/>
</dbReference>
<evidence type="ECO:0000256" key="1">
    <source>
        <dbReference type="ARBA" id="ARBA00006056"/>
    </source>
</evidence>
<dbReference type="PANTHER" id="PTHR11091:SF0">
    <property type="entry name" value="MALATE DEHYDROGENASE"/>
    <property type="match status" value="1"/>
</dbReference>
<dbReference type="EMBL" id="CP046916">
    <property type="protein sequence ID" value="QGZ66660.1"/>
    <property type="molecule type" value="Genomic_DNA"/>
</dbReference>
<dbReference type="KEGG" id="pacs:FAZ98_33455"/>
<dbReference type="RefSeq" id="WP_158958210.1">
    <property type="nucleotide sequence ID" value="NZ_CP046916.1"/>
</dbReference>
<dbReference type="SUPFAM" id="SSF89733">
    <property type="entry name" value="L-sulfolactate dehydrogenase-like"/>
    <property type="match status" value="1"/>
</dbReference>
<gene>
    <name evidence="3" type="ORF">FAZ98_33455</name>
</gene>
<dbReference type="InterPro" id="IPR043144">
    <property type="entry name" value="Mal/L-sulf/L-lact_DH-like_ah"/>
</dbReference>
<comment type="similarity">
    <text evidence="1">Belongs to the LDH2/MDH2 oxidoreductase family.</text>
</comment>
<dbReference type="Proteomes" id="UP000433577">
    <property type="component" value="Chromosome 4"/>
</dbReference>
<dbReference type="AlphaFoldDB" id="A0A7Z2GRS9"/>
<accession>A0A7Z2GRS9</accession>
<organism evidence="3 4">
    <name type="scientific">Paraburkholderia acidisoli</name>
    <dbReference type="NCBI Taxonomy" id="2571748"/>
    <lineage>
        <taxon>Bacteria</taxon>
        <taxon>Pseudomonadati</taxon>
        <taxon>Pseudomonadota</taxon>
        <taxon>Betaproteobacteria</taxon>
        <taxon>Burkholderiales</taxon>
        <taxon>Burkholderiaceae</taxon>
        <taxon>Paraburkholderia</taxon>
    </lineage>
</organism>
<dbReference type="PANTHER" id="PTHR11091">
    <property type="entry name" value="OXIDOREDUCTASE-RELATED"/>
    <property type="match status" value="1"/>
</dbReference>
<protein>
    <submittedName>
        <fullName evidence="3">Ldh family oxidoreductase</fullName>
    </submittedName>
</protein>
<dbReference type="OrthoDB" id="924592at2"/>
<proteinExistence type="inferred from homology"/>
<sequence>MIVSVDTVRATLEAALRHAGASAPHAALQAALLIEAEMRGLASHGLLRLPRVVERIRNGVCAPNAEGAHTWRASHVLDVDGQQGLGPVVAMRALDAVCERAAEGGVAVACIRNNNHLGMLAWYAQTVAERGYTLIALSTSEALVHPWGGRRAMLGTNPIAIGVPAGGPHAPRPLVMDMATSLVAMGKIHDYASRGAPLEAGWALDADGEPTLDAQAAKHGAIAPFGGAKGYALGLAFEVLVTALTGSAIGTDVTGTLDSHTPCNKGDVFVVIAPQRDPALHARVAAYLRAVRACEPANAQRPVSVPGDRAAASREHALAHGIDVNDALWDTLETLAAAHAV</sequence>
<dbReference type="InterPro" id="IPR003767">
    <property type="entry name" value="Malate/L-lactate_DH-like"/>
</dbReference>
<dbReference type="Gene3D" id="3.30.60.50">
    <property type="entry name" value="Hypothetical oxidoreductase yiak, domain 3"/>
    <property type="match status" value="1"/>
</dbReference>
<name>A0A7Z2GRS9_9BURK</name>
<evidence type="ECO:0000256" key="2">
    <source>
        <dbReference type="ARBA" id="ARBA00023002"/>
    </source>
</evidence>
<keyword evidence="2" id="KW-0560">Oxidoreductase</keyword>
<dbReference type="InterPro" id="IPR043143">
    <property type="entry name" value="Mal/L-sulf/L-lact_DH-like_NADP"/>
</dbReference>
<dbReference type="Gene3D" id="1.10.1530.10">
    <property type="match status" value="1"/>
</dbReference>
<dbReference type="Gene3D" id="3.30.1370.60">
    <property type="entry name" value="Hypothetical oxidoreductase yiak, domain 2"/>
    <property type="match status" value="1"/>
</dbReference>
<dbReference type="InterPro" id="IPR036111">
    <property type="entry name" value="Mal/L-sulfo/L-lacto_DH-like_sf"/>
</dbReference>
<evidence type="ECO:0000313" key="4">
    <source>
        <dbReference type="Proteomes" id="UP000433577"/>
    </source>
</evidence>
<keyword evidence="4" id="KW-1185">Reference proteome</keyword>